<dbReference type="STRING" id="1927124.BST13_29040"/>
<dbReference type="PROSITE" id="PS51078">
    <property type="entry name" value="ICLR_ED"/>
    <property type="match status" value="1"/>
</dbReference>
<feature type="domain" description="HTH iclR-type" evidence="5">
    <location>
        <begin position="14"/>
        <end position="73"/>
    </location>
</feature>
<proteinExistence type="predicted"/>
<dbReference type="InterPro" id="IPR029016">
    <property type="entry name" value="GAF-like_dom_sf"/>
</dbReference>
<dbReference type="GO" id="GO:0003700">
    <property type="term" value="F:DNA-binding transcription factor activity"/>
    <property type="evidence" value="ECO:0007669"/>
    <property type="project" value="TreeGrafter"/>
</dbReference>
<dbReference type="PROSITE" id="PS51077">
    <property type="entry name" value="HTH_ICLR"/>
    <property type="match status" value="1"/>
</dbReference>
<dbReference type="InterPro" id="IPR014757">
    <property type="entry name" value="Tscrpt_reg_IclR_C"/>
</dbReference>
<reference evidence="7 8" key="1">
    <citation type="submission" date="2017-02" db="EMBL/GenBank/DDBJ databases">
        <title>The new phylogeny of genus Mycobacterium.</title>
        <authorList>
            <person name="Tortoli E."/>
            <person name="Trovato A."/>
            <person name="Cirillo D.M."/>
        </authorList>
    </citation>
    <scope>NUCLEOTIDE SEQUENCE [LARGE SCALE GENOMIC DNA]</scope>
    <source>
        <strain evidence="7 8">RW6</strain>
    </source>
</reference>
<dbReference type="RefSeq" id="WP_083168441.1">
    <property type="nucleotide sequence ID" value="NZ_MVHF01000041.1"/>
</dbReference>
<dbReference type="Pfam" id="PF01614">
    <property type="entry name" value="IclR_C"/>
    <property type="match status" value="1"/>
</dbReference>
<keyword evidence="8" id="KW-1185">Reference proteome</keyword>
<keyword evidence="3" id="KW-0804">Transcription</keyword>
<protein>
    <submittedName>
        <fullName evidence="7">IclR family transcriptional regulator</fullName>
    </submittedName>
</protein>
<dbReference type="AlphaFoldDB" id="A0A1X0ADT4"/>
<dbReference type="Gene3D" id="3.30.450.40">
    <property type="match status" value="1"/>
</dbReference>
<evidence type="ECO:0000313" key="8">
    <source>
        <dbReference type="Proteomes" id="UP000192448"/>
    </source>
</evidence>
<feature type="domain" description="IclR-ED" evidence="6">
    <location>
        <begin position="74"/>
        <end position="257"/>
    </location>
</feature>
<evidence type="ECO:0000313" key="7">
    <source>
        <dbReference type="EMBL" id="ORA28207.1"/>
    </source>
</evidence>
<name>A0A1X0ADT4_9MYCO</name>
<evidence type="ECO:0000256" key="4">
    <source>
        <dbReference type="SAM" id="MobiDB-lite"/>
    </source>
</evidence>
<organism evidence="7 8">
    <name type="scientific">Mycobacterium aquaticum</name>
    <dbReference type="NCBI Taxonomy" id="1927124"/>
    <lineage>
        <taxon>Bacteria</taxon>
        <taxon>Bacillati</taxon>
        <taxon>Actinomycetota</taxon>
        <taxon>Actinomycetes</taxon>
        <taxon>Mycobacteriales</taxon>
        <taxon>Mycobacteriaceae</taxon>
        <taxon>Mycobacterium</taxon>
    </lineage>
</organism>
<evidence type="ECO:0000256" key="1">
    <source>
        <dbReference type="ARBA" id="ARBA00023015"/>
    </source>
</evidence>
<keyword evidence="2" id="KW-0238">DNA-binding</keyword>
<sequence length="287" mass="31129">MVPAVKDSPDTPPIAAIGRVSVLLDAFDGGTRLTLAQIARRTGLPRSSTHRMLDQLVRQRWLCRTGHEYELGTKLIELGHRAVHQNRVYRAAAPFLWDLHRATGMVVHLAILDGADVVYLERVAGRMGLSIPTQVGARQPAHCTGVGKAILAYSPLGQLEQLEEAELTRKTNYSITDTAELRVALSEIRTRGVAFDREECAPGFGCVAAPVGPVDEPVAAVSVCGPVDRLPFDNRLAAPVRITALQIWRNLDDAAVGGSGPRRRARQHTVGTNGADHLLPTCRKPAR</sequence>
<dbReference type="InterPro" id="IPR005471">
    <property type="entry name" value="Tscrpt_reg_IclR_N"/>
</dbReference>
<evidence type="ECO:0000256" key="2">
    <source>
        <dbReference type="ARBA" id="ARBA00023125"/>
    </source>
</evidence>
<dbReference type="Pfam" id="PF09339">
    <property type="entry name" value="HTH_IclR"/>
    <property type="match status" value="1"/>
</dbReference>
<dbReference type="PANTHER" id="PTHR30136">
    <property type="entry name" value="HELIX-TURN-HELIX TRANSCRIPTIONAL REGULATOR, ICLR FAMILY"/>
    <property type="match status" value="1"/>
</dbReference>
<dbReference type="GO" id="GO:0003677">
    <property type="term" value="F:DNA binding"/>
    <property type="evidence" value="ECO:0007669"/>
    <property type="project" value="UniProtKB-KW"/>
</dbReference>
<dbReference type="EMBL" id="MVHF01000041">
    <property type="protein sequence ID" value="ORA28207.1"/>
    <property type="molecule type" value="Genomic_DNA"/>
</dbReference>
<dbReference type="SUPFAM" id="SSF55781">
    <property type="entry name" value="GAF domain-like"/>
    <property type="match status" value="1"/>
</dbReference>
<evidence type="ECO:0000259" key="6">
    <source>
        <dbReference type="PROSITE" id="PS51078"/>
    </source>
</evidence>
<dbReference type="SUPFAM" id="SSF46785">
    <property type="entry name" value="Winged helix' DNA-binding domain"/>
    <property type="match status" value="1"/>
</dbReference>
<dbReference type="InterPro" id="IPR036388">
    <property type="entry name" value="WH-like_DNA-bd_sf"/>
</dbReference>
<dbReference type="Gene3D" id="1.10.10.10">
    <property type="entry name" value="Winged helix-like DNA-binding domain superfamily/Winged helix DNA-binding domain"/>
    <property type="match status" value="1"/>
</dbReference>
<gene>
    <name evidence="7" type="ORF">BST13_29040</name>
</gene>
<comment type="caution">
    <text evidence="7">The sequence shown here is derived from an EMBL/GenBank/DDBJ whole genome shotgun (WGS) entry which is preliminary data.</text>
</comment>
<feature type="region of interest" description="Disordered" evidence="4">
    <location>
        <begin position="257"/>
        <end position="276"/>
    </location>
</feature>
<evidence type="ECO:0000256" key="3">
    <source>
        <dbReference type="ARBA" id="ARBA00023163"/>
    </source>
</evidence>
<dbReference type="OrthoDB" id="60629at2"/>
<dbReference type="PANTHER" id="PTHR30136:SF35">
    <property type="entry name" value="HTH-TYPE TRANSCRIPTIONAL REGULATOR RV1719"/>
    <property type="match status" value="1"/>
</dbReference>
<dbReference type="Proteomes" id="UP000192448">
    <property type="component" value="Unassembled WGS sequence"/>
</dbReference>
<keyword evidence="1" id="KW-0805">Transcription regulation</keyword>
<dbReference type="GO" id="GO:0045892">
    <property type="term" value="P:negative regulation of DNA-templated transcription"/>
    <property type="evidence" value="ECO:0007669"/>
    <property type="project" value="TreeGrafter"/>
</dbReference>
<dbReference type="SMART" id="SM00346">
    <property type="entry name" value="HTH_ICLR"/>
    <property type="match status" value="1"/>
</dbReference>
<accession>A0A1X0ADT4</accession>
<dbReference type="InterPro" id="IPR036390">
    <property type="entry name" value="WH_DNA-bd_sf"/>
</dbReference>
<evidence type="ECO:0000259" key="5">
    <source>
        <dbReference type="PROSITE" id="PS51077"/>
    </source>
</evidence>
<dbReference type="InterPro" id="IPR050707">
    <property type="entry name" value="HTH_MetabolicPath_Reg"/>
</dbReference>